<dbReference type="EMBL" id="JAGPXF010000008">
    <property type="protein sequence ID" value="KAH7232783.1"/>
    <property type="molecule type" value="Genomic_DNA"/>
</dbReference>
<sequence length="939" mass="106250">MGEITDIYTDLLAIRRSAQGSSMGYYYTRNSLNSVISETQVQAILSGIPSLKGNERDVCRFSSLVMNSAFLILAILISNKDEGYILDFIFRRDTDERIPYTDSSLDYLPEVVRKNFVDKQWQFSPIILQRGQVHLEIQGNAVLPISSEEKVGAGGFGIVWKTGLDADSQELIQSHTTKEVFIARKEQERDISGTTERAILDLVQNLRHPNIVEFLGSYTYRRTFNLLFRLATQDLKTFLQQRDSSVMGSHTIYLNMFGVAEALSKIHNFSLQDDLGNISRIGYHHDLRPANILVDIDRKLFMLSDFGLSRMKPNDETSKTKLRGGHDDYLGPEAFDTQAWVNGDIGRPLDVWAFGCILSEVATFLEGKSVEAFREKRRATHAGQFSITDHSFHLNKQIRPAVVAWLSALTTAPCDPLMAHLVSQIREIMNPHASRRPKMSEVALNLTTLALHAGVAAVASSFKDLMSPDGRGVTEEHRVLYVIEYKRFEAWWSVYTSLHQVLQMEISGDSLRYVTELYGALNRDRGDGMVQSMEGLPQDCLHAIDQLCKPLPTISSEECKARWIENVCGMEDIDTLQQIRAMAMPVRYRWVGVGAAMKHMSMAISASIQYGQKSRYMDAGLIEIGESDPHLVHESKTTGYLTRGGVTETALIEWKTYDAFWKGHEMGLSKIMDDLVNLLDPRVTPRLGTAQHRIPNCLGYFHEPHNYRFGFVYKIEAQRLSSSYRLISLNSFLQVMTEQNNGDFEQTDLGDYFLLAKELAACLFAVHQAGWLHKNLSSHHILFFCPDIACASRHIKFAFLTGFNDSRPEATSFTLGPKAEHKLFQHPDYLPGVSFRRTFDYYGLGIVLLELGLGERVYNIKKSHPDKAEGQEFRMKLLDSYVPQLGPVMGARYRDAVRFCLDAERLYAEDGGEVGHIDENDIQRMFQEKVVELLAGCEA</sequence>
<dbReference type="CDD" id="cd00180">
    <property type="entry name" value="PKc"/>
    <property type="match status" value="1"/>
</dbReference>
<comment type="caution">
    <text evidence="2">The sequence shown here is derived from an EMBL/GenBank/DDBJ whole genome shotgun (WGS) entry which is preliminary data.</text>
</comment>
<evidence type="ECO:0000259" key="1">
    <source>
        <dbReference type="PROSITE" id="PS50011"/>
    </source>
</evidence>
<dbReference type="SUPFAM" id="SSF56112">
    <property type="entry name" value="Protein kinase-like (PK-like)"/>
    <property type="match status" value="2"/>
</dbReference>
<dbReference type="InterPro" id="IPR056002">
    <property type="entry name" value="DUF7580"/>
</dbReference>
<evidence type="ECO:0000313" key="3">
    <source>
        <dbReference type="Proteomes" id="UP000813427"/>
    </source>
</evidence>
<keyword evidence="3" id="KW-1185">Reference proteome</keyword>
<keyword evidence="2" id="KW-0418">Kinase</keyword>
<dbReference type="InterPro" id="IPR011009">
    <property type="entry name" value="Kinase-like_dom_sf"/>
</dbReference>
<dbReference type="Proteomes" id="UP000813427">
    <property type="component" value="Unassembled WGS sequence"/>
</dbReference>
<dbReference type="Pfam" id="PF00069">
    <property type="entry name" value="Pkinase"/>
    <property type="match status" value="1"/>
</dbReference>
<evidence type="ECO:0000313" key="2">
    <source>
        <dbReference type="EMBL" id="KAH7232783.1"/>
    </source>
</evidence>
<dbReference type="Pfam" id="PF24476">
    <property type="entry name" value="DUF7580"/>
    <property type="match status" value="1"/>
</dbReference>
<dbReference type="PROSITE" id="PS50011">
    <property type="entry name" value="PROTEIN_KINASE_DOM"/>
    <property type="match status" value="1"/>
</dbReference>
<name>A0A8K0RK71_9HYPO</name>
<dbReference type="AlphaFoldDB" id="A0A8K0RK71"/>
<accession>A0A8K0RK71</accession>
<dbReference type="GO" id="GO:0005524">
    <property type="term" value="F:ATP binding"/>
    <property type="evidence" value="ECO:0007669"/>
    <property type="project" value="InterPro"/>
</dbReference>
<feature type="domain" description="Protein kinase" evidence="1">
    <location>
        <begin position="145"/>
        <end position="455"/>
    </location>
</feature>
<dbReference type="OrthoDB" id="4062651at2759"/>
<dbReference type="InterPro" id="IPR000719">
    <property type="entry name" value="Prot_kinase_dom"/>
</dbReference>
<dbReference type="Gene3D" id="1.10.510.10">
    <property type="entry name" value="Transferase(Phosphotransferase) domain 1"/>
    <property type="match status" value="2"/>
</dbReference>
<keyword evidence="2" id="KW-0808">Transferase</keyword>
<organism evidence="2 3">
    <name type="scientific">Fusarium tricinctum</name>
    <dbReference type="NCBI Taxonomy" id="61284"/>
    <lineage>
        <taxon>Eukaryota</taxon>
        <taxon>Fungi</taxon>
        <taxon>Dikarya</taxon>
        <taxon>Ascomycota</taxon>
        <taxon>Pezizomycotina</taxon>
        <taxon>Sordariomycetes</taxon>
        <taxon>Hypocreomycetidae</taxon>
        <taxon>Hypocreales</taxon>
        <taxon>Nectriaceae</taxon>
        <taxon>Fusarium</taxon>
        <taxon>Fusarium tricinctum species complex</taxon>
    </lineage>
</organism>
<gene>
    <name evidence="2" type="ORF">BKA59DRAFT_534490</name>
</gene>
<dbReference type="GO" id="GO:0004672">
    <property type="term" value="F:protein kinase activity"/>
    <property type="evidence" value="ECO:0007669"/>
    <property type="project" value="InterPro"/>
</dbReference>
<reference evidence="2" key="1">
    <citation type="journal article" date="2021" name="Nat. Commun.">
        <title>Genetic determinants of endophytism in the Arabidopsis root mycobiome.</title>
        <authorList>
            <person name="Mesny F."/>
            <person name="Miyauchi S."/>
            <person name="Thiergart T."/>
            <person name="Pickel B."/>
            <person name="Atanasova L."/>
            <person name="Karlsson M."/>
            <person name="Huettel B."/>
            <person name="Barry K.W."/>
            <person name="Haridas S."/>
            <person name="Chen C."/>
            <person name="Bauer D."/>
            <person name="Andreopoulos W."/>
            <person name="Pangilinan J."/>
            <person name="LaButti K."/>
            <person name="Riley R."/>
            <person name="Lipzen A."/>
            <person name="Clum A."/>
            <person name="Drula E."/>
            <person name="Henrissat B."/>
            <person name="Kohler A."/>
            <person name="Grigoriev I.V."/>
            <person name="Martin F.M."/>
            <person name="Hacquard S."/>
        </authorList>
    </citation>
    <scope>NUCLEOTIDE SEQUENCE</scope>
    <source>
        <strain evidence="2">MPI-SDFR-AT-0068</strain>
    </source>
</reference>
<dbReference type="PANTHER" id="PTHR37542">
    <property type="entry name" value="HELO DOMAIN-CONTAINING PROTEIN-RELATED"/>
    <property type="match status" value="1"/>
</dbReference>
<dbReference type="PANTHER" id="PTHR37542:SF3">
    <property type="entry name" value="PRION-INHIBITION AND PROPAGATION HELO DOMAIN-CONTAINING PROTEIN"/>
    <property type="match status" value="1"/>
</dbReference>
<protein>
    <submittedName>
        <fullName evidence="2">Kinase-like domain-containing protein</fullName>
    </submittedName>
</protein>
<proteinExistence type="predicted"/>
<dbReference type="Gene3D" id="3.30.200.20">
    <property type="entry name" value="Phosphorylase Kinase, domain 1"/>
    <property type="match status" value="1"/>
</dbReference>